<accession>A0AAP3E6Z6</accession>
<organism evidence="2 3">
    <name type="scientific">Natronosalvus hydrolyticus</name>
    <dbReference type="NCBI Taxonomy" id="2979988"/>
    <lineage>
        <taxon>Archaea</taxon>
        <taxon>Methanobacteriati</taxon>
        <taxon>Methanobacteriota</taxon>
        <taxon>Stenosarchaea group</taxon>
        <taxon>Halobacteria</taxon>
        <taxon>Halobacteriales</taxon>
        <taxon>Natrialbaceae</taxon>
        <taxon>Natronosalvus</taxon>
    </lineage>
</organism>
<feature type="compositionally biased region" description="Basic residues" evidence="1">
    <location>
        <begin position="21"/>
        <end position="35"/>
    </location>
</feature>
<feature type="region of interest" description="Disordered" evidence="1">
    <location>
        <begin position="1"/>
        <end position="62"/>
    </location>
</feature>
<protein>
    <submittedName>
        <fullName evidence="2">Uncharacterized protein</fullName>
    </submittedName>
</protein>
<comment type="caution">
    <text evidence="2">The sequence shown here is derived from an EMBL/GenBank/DDBJ whole genome shotgun (WGS) entry which is preliminary data.</text>
</comment>
<evidence type="ECO:0000256" key="1">
    <source>
        <dbReference type="SAM" id="MobiDB-lite"/>
    </source>
</evidence>
<dbReference type="RefSeq" id="WP_342809617.1">
    <property type="nucleotide sequence ID" value="NZ_JAOPJZ010000015.1"/>
</dbReference>
<name>A0AAP3E6Z6_9EURY</name>
<evidence type="ECO:0000313" key="2">
    <source>
        <dbReference type="EMBL" id="MCU4753298.1"/>
    </source>
</evidence>
<dbReference type="EMBL" id="JAOPJZ010000015">
    <property type="protein sequence ID" value="MCU4753298.1"/>
    <property type="molecule type" value="Genomic_DNA"/>
</dbReference>
<sequence length="62" mass="6825">MTVPRLARGSYELPSGDRSSDRRRRGQRRSTKTRQHARETGSPSSAAGNLEGTVAENVEGKR</sequence>
<reference evidence="2 3" key="1">
    <citation type="submission" date="2022-09" db="EMBL/GenBank/DDBJ databases">
        <title>Enrichment on poylsaccharides allowed isolation of novel metabolic and taxonomic groups of Haloarchaea.</title>
        <authorList>
            <person name="Sorokin D.Y."/>
            <person name="Elcheninov A.G."/>
            <person name="Khizhniak T.V."/>
            <person name="Kolganova T.V."/>
            <person name="Kublanov I.V."/>
        </authorList>
    </citation>
    <scope>NUCLEOTIDE SEQUENCE [LARGE SCALE GENOMIC DNA]</scope>
    <source>
        <strain evidence="2 3">AArc-curdl1</strain>
    </source>
</reference>
<dbReference type="AlphaFoldDB" id="A0AAP3E6Z6"/>
<evidence type="ECO:0000313" key="3">
    <source>
        <dbReference type="Proteomes" id="UP001321047"/>
    </source>
</evidence>
<proteinExistence type="predicted"/>
<gene>
    <name evidence="2" type="ORF">OB919_15150</name>
</gene>
<dbReference type="Proteomes" id="UP001321047">
    <property type="component" value="Unassembled WGS sequence"/>
</dbReference>
<keyword evidence="3" id="KW-1185">Reference proteome</keyword>